<reference evidence="2 3" key="1">
    <citation type="submission" date="2018-08" db="EMBL/GenBank/DDBJ databases">
        <title>Genomic Encyclopedia of Type Strains, Phase IV (KMG-IV): sequencing the most valuable type-strain genomes for metagenomic binning, comparative biology and taxonomic classification.</title>
        <authorList>
            <person name="Goeker M."/>
        </authorList>
    </citation>
    <scope>NUCLEOTIDE SEQUENCE [LARGE SCALE GENOMIC DNA]</scope>
    <source>
        <strain evidence="2 3">DSM 25527</strain>
    </source>
</reference>
<organism evidence="2 3">
    <name type="scientific">Hephaestia caeni</name>
    <dbReference type="NCBI Taxonomy" id="645617"/>
    <lineage>
        <taxon>Bacteria</taxon>
        <taxon>Pseudomonadati</taxon>
        <taxon>Pseudomonadota</taxon>
        <taxon>Alphaproteobacteria</taxon>
        <taxon>Sphingomonadales</taxon>
        <taxon>Sphingomonadaceae</taxon>
        <taxon>Hephaestia</taxon>
    </lineage>
</organism>
<keyword evidence="3" id="KW-1185">Reference proteome</keyword>
<accession>A0A397PLH4</accession>
<dbReference type="Gene3D" id="3.30.70.120">
    <property type="match status" value="1"/>
</dbReference>
<comment type="caution">
    <text evidence="2">The sequence shown here is derived from an EMBL/GenBank/DDBJ whole genome shotgun (WGS) entry which is preliminary data.</text>
</comment>
<dbReference type="Pfam" id="PF03091">
    <property type="entry name" value="CutA1"/>
    <property type="match status" value="1"/>
</dbReference>
<dbReference type="RefSeq" id="WP_119034992.1">
    <property type="nucleotide sequence ID" value="NZ_QXDC01000002.1"/>
</dbReference>
<dbReference type="AlphaFoldDB" id="A0A397PLH4"/>
<dbReference type="InterPro" id="IPR004323">
    <property type="entry name" value="Ion_tolerance_CutA"/>
</dbReference>
<dbReference type="SUPFAM" id="SSF54913">
    <property type="entry name" value="GlnB-like"/>
    <property type="match status" value="1"/>
</dbReference>
<dbReference type="PANTHER" id="PTHR23419">
    <property type="entry name" value="DIVALENT CATION TOLERANCE CUTA-RELATED"/>
    <property type="match status" value="1"/>
</dbReference>
<evidence type="ECO:0000313" key="2">
    <source>
        <dbReference type="EMBL" id="RIA46964.1"/>
    </source>
</evidence>
<dbReference type="EMBL" id="QXDC01000002">
    <property type="protein sequence ID" value="RIA46964.1"/>
    <property type="molecule type" value="Genomic_DNA"/>
</dbReference>
<evidence type="ECO:0000313" key="3">
    <source>
        <dbReference type="Proteomes" id="UP000266568"/>
    </source>
</evidence>
<dbReference type="InterPro" id="IPR011322">
    <property type="entry name" value="N-reg_PII-like_a/b"/>
</dbReference>
<sequence>MTDIALVRVTFDTAAEADRIARHAIGERLAACVNIDRPCTSIFRWRDVVETAEEVTATFKTTITLASALAERIAALHRYDQPVIESWPVAVDTAVAQWIDDATHA</sequence>
<dbReference type="InterPro" id="IPR015867">
    <property type="entry name" value="N-reg_PII/ATP_PRibTrfase_C"/>
</dbReference>
<gene>
    <name evidence="2" type="ORF">DFR49_1528</name>
</gene>
<protein>
    <submittedName>
        <fullName evidence="2">Uncharacterized protein involved in tolerance to divalent cations</fullName>
    </submittedName>
</protein>
<proteinExistence type="inferred from homology"/>
<comment type="similarity">
    <text evidence="1">Belongs to the CutA family.</text>
</comment>
<dbReference type="OrthoDB" id="37622at2"/>
<name>A0A397PLH4_9SPHN</name>
<dbReference type="GO" id="GO:0010038">
    <property type="term" value="P:response to metal ion"/>
    <property type="evidence" value="ECO:0007669"/>
    <property type="project" value="InterPro"/>
</dbReference>
<dbReference type="Proteomes" id="UP000266568">
    <property type="component" value="Unassembled WGS sequence"/>
</dbReference>
<evidence type="ECO:0000256" key="1">
    <source>
        <dbReference type="ARBA" id="ARBA00010169"/>
    </source>
</evidence>
<dbReference type="GO" id="GO:0005507">
    <property type="term" value="F:copper ion binding"/>
    <property type="evidence" value="ECO:0007669"/>
    <property type="project" value="TreeGrafter"/>
</dbReference>
<dbReference type="PANTHER" id="PTHR23419:SF8">
    <property type="entry name" value="FI09726P"/>
    <property type="match status" value="1"/>
</dbReference>